<feature type="region of interest" description="Disordered" evidence="1">
    <location>
        <begin position="193"/>
        <end position="212"/>
    </location>
</feature>
<dbReference type="EMBL" id="CP066776">
    <property type="protein sequence ID" value="QQL44220.1"/>
    <property type="molecule type" value="Genomic_DNA"/>
</dbReference>
<protein>
    <submittedName>
        <fullName evidence="2">Uncharacterized protein</fullName>
    </submittedName>
</protein>
<dbReference type="InterPro" id="IPR052894">
    <property type="entry name" value="AsmA-related"/>
</dbReference>
<proteinExistence type="predicted"/>
<dbReference type="PANTHER" id="PTHR30441:SF8">
    <property type="entry name" value="DUF748 DOMAIN-CONTAINING PROTEIN"/>
    <property type="match status" value="1"/>
</dbReference>
<reference evidence="2 3" key="1">
    <citation type="submission" date="2020-12" db="EMBL/GenBank/DDBJ databases">
        <title>Sulforoseuscoccus oceanibium gen. nov., sp. nov., a representative of the phylum Verrucomicrobia with special cytoplasmic membrane, and proposal of Sulforoseuscoccusaceae fam. nov.</title>
        <authorList>
            <person name="Xi F."/>
        </authorList>
    </citation>
    <scope>NUCLEOTIDE SEQUENCE [LARGE SCALE GENOMIC DNA]</scope>
    <source>
        <strain evidence="2 3">T37</strain>
    </source>
</reference>
<sequence length="846" mass="92623">MPVSSLRWIKRVLSMVAVLLLLFGIWAGVYGASKGLTKKWRGMVQEEFHRHGISVSLRRLTLDPFHGLVAKDVRFYHKDNDEALIASMDRLALDVSLIALARDELFLNHIEVTEAQITIPLTPKRQRSKKPSEDGKDELRITGFNGRIHLDNHRISVTNAEGEALGIKFLLNGEFLHQDANDDGIPDIALTTDGGIQTPPDSSETTNLPEPGSDQWNESINTALSRLQKSVNLLRELEFPDGSPRLVINTKAELDALEEATVDFQLNAPAVHWRNATLNDLDIQATYVDGVASVSRCTYRDTDGEFDGELEFVRATKRLRFSLRSQTKLWDLITSAAPDLANNYVSWKDSPLLELAGELDCAQPITPANLPGQFEGLIACGKVRICEVPFDYVSFHFAGEGTTTFARSIKLRHASGLIEGDFLREDDRFKARAVVTAHPEELTCFAFGSRGVERFLKRFDCTRSSRVTGKLTGSGKFDDIGTWDLQAAGNFEDVRFNETSVSKASLHWQFLNREHIITQPSVRFAEEGTVTAGRIVHKPSLSLTEVTDLKGTVRPVTLLGLVAPDAAHILGCYEFSQPPKVTLDGVIASGLGRLNNFQATITTPGTAFIPVCGTPLPLKAANTQLHMVGNVLDIPTIKGTLLGGPLQANLTVDFASEATGMKGGVKVRNVDFSKLTNLYRDTPAKDSAEADGSEGQLTGHIEFSCDAGDPRSLNGEGVAAILNGNIFSLALFGPLSPLVEAALPEAGVGYSVAREATANFTIKDGVFKTDDFEALTPAFRMMVKGTVDCATQRLDMNARLNARGVAKVATILFSYIFEFKARGTIDDPKWKALHFTKQEQAQPLED</sequence>
<dbReference type="GO" id="GO:0090313">
    <property type="term" value="P:regulation of protein targeting to membrane"/>
    <property type="evidence" value="ECO:0007669"/>
    <property type="project" value="TreeGrafter"/>
</dbReference>
<dbReference type="KEGG" id="soa:G3M56_009970"/>
<evidence type="ECO:0000313" key="2">
    <source>
        <dbReference type="EMBL" id="QQL44220.1"/>
    </source>
</evidence>
<gene>
    <name evidence="2" type="ORF">G3M56_009970</name>
</gene>
<dbReference type="PANTHER" id="PTHR30441">
    <property type="entry name" value="DUF748 DOMAIN-CONTAINING PROTEIN"/>
    <property type="match status" value="1"/>
</dbReference>
<organism evidence="2 3">
    <name type="scientific">Sulfuriroseicoccus oceanibius</name>
    <dbReference type="NCBI Taxonomy" id="2707525"/>
    <lineage>
        <taxon>Bacteria</taxon>
        <taxon>Pseudomonadati</taxon>
        <taxon>Verrucomicrobiota</taxon>
        <taxon>Verrucomicrobiia</taxon>
        <taxon>Verrucomicrobiales</taxon>
        <taxon>Verrucomicrobiaceae</taxon>
        <taxon>Sulfuriroseicoccus</taxon>
    </lineage>
</organism>
<accession>A0A6B3L5J5</accession>
<dbReference type="RefSeq" id="WP_164362398.1">
    <property type="nucleotide sequence ID" value="NZ_CP066776.1"/>
</dbReference>
<name>A0A6B3L5J5_9BACT</name>
<keyword evidence="3" id="KW-1185">Reference proteome</keyword>
<evidence type="ECO:0000313" key="3">
    <source>
        <dbReference type="Proteomes" id="UP000475117"/>
    </source>
</evidence>
<dbReference type="Proteomes" id="UP000475117">
    <property type="component" value="Chromosome"/>
</dbReference>
<dbReference type="GO" id="GO:0005886">
    <property type="term" value="C:plasma membrane"/>
    <property type="evidence" value="ECO:0007669"/>
    <property type="project" value="TreeGrafter"/>
</dbReference>
<dbReference type="AlphaFoldDB" id="A0A6B3L5J5"/>
<evidence type="ECO:0000256" key="1">
    <source>
        <dbReference type="SAM" id="MobiDB-lite"/>
    </source>
</evidence>
<feature type="compositionally biased region" description="Polar residues" evidence="1">
    <location>
        <begin position="199"/>
        <end position="212"/>
    </location>
</feature>